<gene>
    <name evidence="2" type="ORF">KSS89_16160</name>
</gene>
<protein>
    <submittedName>
        <fullName evidence="2">Enoyl-CoA hydratase/isomerase</fullName>
        <ecNumber evidence="2">4.2.1.17</ecNumber>
    </submittedName>
</protein>
<dbReference type="GO" id="GO:0004300">
    <property type="term" value="F:enoyl-CoA hydratase activity"/>
    <property type="evidence" value="ECO:0007669"/>
    <property type="project" value="UniProtKB-EC"/>
</dbReference>
<name>A0ABX8MHX9_9PSED</name>
<dbReference type="SUPFAM" id="SSF52096">
    <property type="entry name" value="ClpP/crotonase"/>
    <property type="match status" value="1"/>
</dbReference>
<dbReference type="PANTHER" id="PTHR42964:SF1">
    <property type="entry name" value="POLYKETIDE BIOSYNTHESIS ENOYL-COA HYDRATASE PKSH-RELATED"/>
    <property type="match status" value="1"/>
</dbReference>
<dbReference type="CDD" id="cd06558">
    <property type="entry name" value="crotonase-like"/>
    <property type="match status" value="1"/>
</dbReference>
<proteinExistence type="inferred from homology"/>
<dbReference type="InterPro" id="IPR001753">
    <property type="entry name" value="Enoyl-CoA_hydra/iso"/>
</dbReference>
<evidence type="ECO:0000313" key="3">
    <source>
        <dbReference type="Proteomes" id="UP000693952"/>
    </source>
</evidence>
<dbReference type="RefSeq" id="WP_053129844.1">
    <property type="nucleotide sequence ID" value="NZ_CP077074.1"/>
</dbReference>
<keyword evidence="3" id="KW-1185">Reference proteome</keyword>
<evidence type="ECO:0000313" key="2">
    <source>
        <dbReference type="EMBL" id="QXH37828.1"/>
    </source>
</evidence>
<dbReference type="PANTHER" id="PTHR42964">
    <property type="entry name" value="ENOYL-COA HYDRATASE"/>
    <property type="match status" value="1"/>
</dbReference>
<dbReference type="NCBIfam" id="NF005498">
    <property type="entry name" value="PRK07112.1"/>
    <property type="match status" value="1"/>
</dbReference>
<accession>A0ABX8MHX9</accession>
<dbReference type="InterPro" id="IPR029045">
    <property type="entry name" value="ClpP/crotonase-like_dom_sf"/>
</dbReference>
<dbReference type="Proteomes" id="UP000693952">
    <property type="component" value="Chromosome"/>
</dbReference>
<dbReference type="InterPro" id="IPR051683">
    <property type="entry name" value="Enoyl-CoA_Hydratase/Isomerase"/>
</dbReference>
<reference evidence="2" key="1">
    <citation type="submission" date="2021-06" db="EMBL/GenBank/DDBJ databases">
        <title>Updating the genus Pseudomonas: Description of 43 new species and partition of the Pseudomonas putida group.</title>
        <authorList>
            <person name="Girard L."/>
            <person name="Lood C."/>
            <person name="Vandamme P."/>
            <person name="Rokni-Zadeh H."/>
            <person name="van Noort V."/>
            <person name="Hofte M."/>
            <person name="Lavigne R."/>
            <person name="De Mot R."/>
        </authorList>
    </citation>
    <scope>NUCLEOTIDE SEQUENCE</scope>
    <source>
        <strain evidence="2">CMR12a</strain>
    </source>
</reference>
<sequence>MIETGYHTLRVRHEDNICFVQLYRPEANNTIDDRLVAELADLLERLDERVTVLVLEGLPQVFCFGMDFALVRKLANDPKASSSVLDPATLYDLWLRLATGPFVVLSYVRGKVNAGGVGFVAASDIVIADQSASFSLSELLFGLMPACVLPFLERRIGPQRAHYMTLMTSAIGVDQALSWGLLDACEADGDNLLRKHLLRLRRLSRPGVARYKQFRASLSGSPRLDRDAALAANRQVFSDPQNLSNIVRYVETGAFPWEQV</sequence>
<evidence type="ECO:0000256" key="1">
    <source>
        <dbReference type="ARBA" id="ARBA00005254"/>
    </source>
</evidence>
<dbReference type="EC" id="4.2.1.17" evidence="2"/>
<dbReference type="Gene3D" id="3.90.226.10">
    <property type="entry name" value="2-enoyl-CoA Hydratase, Chain A, domain 1"/>
    <property type="match status" value="1"/>
</dbReference>
<keyword evidence="2" id="KW-0456">Lyase</keyword>
<dbReference type="Pfam" id="PF00378">
    <property type="entry name" value="ECH_1"/>
    <property type="match status" value="1"/>
</dbReference>
<comment type="similarity">
    <text evidence="1">Belongs to the enoyl-CoA hydratase/isomerase family.</text>
</comment>
<dbReference type="EMBL" id="CP077074">
    <property type="protein sequence ID" value="QXH37828.1"/>
    <property type="molecule type" value="Genomic_DNA"/>
</dbReference>
<organism evidence="2 3">
    <name type="scientific">Pseudomonas sessilinigenes</name>
    <dbReference type="NCBI Taxonomy" id="658629"/>
    <lineage>
        <taxon>Bacteria</taxon>
        <taxon>Pseudomonadati</taxon>
        <taxon>Pseudomonadota</taxon>
        <taxon>Gammaproteobacteria</taxon>
        <taxon>Pseudomonadales</taxon>
        <taxon>Pseudomonadaceae</taxon>
        <taxon>Pseudomonas</taxon>
    </lineage>
</organism>